<name>A0A934X2X0_9BACT</name>
<dbReference type="GO" id="GO:0016491">
    <property type="term" value="F:oxidoreductase activity"/>
    <property type="evidence" value="ECO:0007669"/>
    <property type="project" value="UniProtKB-KW"/>
</dbReference>
<proteinExistence type="predicted"/>
<comment type="caution">
    <text evidence="3">The sequence shown here is derived from an EMBL/GenBank/DDBJ whole genome shotgun (WGS) entry which is preliminary data.</text>
</comment>
<dbReference type="Gene3D" id="3.50.50.60">
    <property type="entry name" value="FAD/NAD(P)-binding domain"/>
    <property type="match status" value="1"/>
</dbReference>
<sequence length="356" mass="40571">MMVDFLIVGHGIAGICVAEHLERYGATFSVINHENTHSSSRVAAGLYNPITGRKMKKTWLADEIFPYLESFYGSLQEKLKTPFLIKKNIYRPFTSIEEQNEWIGSDLEISSGGVNFIHSVATAAKYQEFIHDPYGGIMLAYSGFLDLNALIDAHKNYLIENGRYHAEKLDFKQLKISHDLVEYGPYKARKIIFCDGPLSDNPYFNWVPTAPVKGEILHIETEKPLPEDVIFNRGVFIVKHTKHNYYRVGATYEWKKLDNQPTEKAKNHLVDKLNDLLKVPFNIVDQIAGVRPASKDRRPLIGNHPVQNNVFLFNGLGTKGVSLAPYFANDLCLFILKNKNLKEEVNISRYNSLHSR</sequence>
<reference evidence="3" key="1">
    <citation type="submission" date="2021-01" db="EMBL/GenBank/DDBJ databases">
        <title>Marivirga aurantiaca sp. nov., isolated from intertidal surface sediments.</title>
        <authorList>
            <person name="Zhang M."/>
        </authorList>
    </citation>
    <scope>NUCLEOTIDE SEQUENCE</scope>
    <source>
        <strain evidence="3">S37H4</strain>
    </source>
</reference>
<dbReference type="Gene3D" id="3.30.9.10">
    <property type="entry name" value="D-Amino Acid Oxidase, subunit A, domain 2"/>
    <property type="match status" value="1"/>
</dbReference>
<dbReference type="InterPro" id="IPR036188">
    <property type="entry name" value="FAD/NAD-bd_sf"/>
</dbReference>
<evidence type="ECO:0000259" key="2">
    <source>
        <dbReference type="Pfam" id="PF01266"/>
    </source>
</evidence>
<dbReference type="AlphaFoldDB" id="A0A934X2X0"/>
<feature type="domain" description="FAD dependent oxidoreductase" evidence="2">
    <location>
        <begin position="4"/>
        <end position="328"/>
    </location>
</feature>
<protein>
    <submittedName>
        <fullName evidence="3">FAD-binding oxidoreductase</fullName>
    </submittedName>
</protein>
<dbReference type="EMBL" id="JAEQBW010000017">
    <property type="protein sequence ID" value="MBK6267375.1"/>
    <property type="molecule type" value="Genomic_DNA"/>
</dbReference>
<keyword evidence="4" id="KW-1185">Reference proteome</keyword>
<dbReference type="RefSeq" id="WP_201433060.1">
    <property type="nucleotide sequence ID" value="NZ_JAEQBW010000017.1"/>
</dbReference>
<dbReference type="GO" id="GO:0005737">
    <property type="term" value="C:cytoplasm"/>
    <property type="evidence" value="ECO:0007669"/>
    <property type="project" value="TreeGrafter"/>
</dbReference>
<evidence type="ECO:0000313" key="3">
    <source>
        <dbReference type="EMBL" id="MBK6267375.1"/>
    </source>
</evidence>
<dbReference type="Proteomes" id="UP000611723">
    <property type="component" value="Unassembled WGS sequence"/>
</dbReference>
<gene>
    <name evidence="3" type="ORF">JKA74_20195</name>
</gene>
<organism evidence="3 4">
    <name type="scientific">Marivirga aurantiaca</name>
    <dbReference type="NCBI Taxonomy" id="2802615"/>
    <lineage>
        <taxon>Bacteria</taxon>
        <taxon>Pseudomonadati</taxon>
        <taxon>Bacteroidota</taxon>
        <taxon>Cytophagia</taxon>
        <taxon>Cytophagales</taxon>
        <taxon>Marivirgaceae</taxon>
        <taxon>Marivirga</taxon>
    </lineage>
</organism>
<accession>A0A934X2X0</accession>
<keyword evidence="1" id="KW-0560">Oxidoreductase</keyword>
<dbReference type="PANTHER" id="PTHR13847">
    <property type="entry name" value="SARCOSINE DEHYDROGENASE-RELATED"/>
    <property type="match status" value="1"/>
</dbReference>
<dbReference type="Pfam" id="PF01266">
    <property type="entry name" value="DAO"/>
    <property type="match status" value="1"/>
</dbReference>
<dbReference type="InterPro" id="IPR006076">
    <property type="entry name" value="FAD-dep_OxRdtase"/>
</dbReference>
<dbReference type="SUPFAM" id="SSF51905">
    <property type="entry name" value="FAD/NAD(P)-binding domain"/>
    <property type="match status" value="1"/>
</dbReference>
<dbReference type="PANTHER" id="PTHR13847:SF289">
    <property type="entry name" value="GLYCINE OXIDASE"/>
    <property type="match status" value="1"/>
</dbReference>
<evidence type="ECO:0000256" key="1">
    <source>
        <dbReference type="ARBA" id="ARBA00023002"/>
    </source>
</evidence>
<evidence type="ECO:0000313" key="4">
    <source>
        <dbReference type="Proteomes" id="UP000611723"/>
    </source>
</evidence>